<keyword evidence="3 10" id="KW-0808">Transferase</keyword>
<evidence type="ECO:0000256" key="6">
    <source>
        <dbReference type="ARBA" id="ARBA00022989"/>
    </source>
</evidence>
<dbReference type="CDD" id="cd04187">
    <property type="entry name" value="DPM1_like_bac"/>
    <property type="match status" value="1"/>
</dbReference>
<evidence type="ECO:0000259" key="9">
    <source>
        <dbReference type="Pfam" id="PF00535"/>
    </source>
</evidence>
<protein>
    <submittedName>
        <fullName evidence="10">Glycosyltransferase</fullName>
    </submittedName>
</protein>
<dbReference type="Proteomes" id="UP000262917">
    <property type="component" value="Unassembled WGS sequence"/>
</dbReference>
<name>A0A372DMJ1_9GAMM</name>
<feature type="transmembrane region" description="Helical" evidence="8">
    <location>
        <begin position="265"/>
        <end position="286"/>
    </location>
</feature>
<dbReference type="Pfam" id="PF00535">
    <property type="entry name" value="Glycos_transf_2"/>
    <property type="match status" value="1"/>
</dbReference>
<dbReference type="RefSeq" id="WP_117202611.1">
    <property type="nucleotide sequence ID" value="NZ_JBHTBK010000018.1"/>
</dbReference>
<sequence>MTPSISVVIPVFRSRTLLPHLYDRLASVLDGTNAGWELILVDDASNDGTFEAMLALHEKDHRVRVVRFARNMGQHHATLHGIKRSKGDYVLTLDDDLQNPPEEIPAFLAKVDEGYDLVIGKITGDKAHSLSRNIASRTVQFLVGKILGKPKSLSLSSYRCMSRRAAEAMGSYSGAHVYMPALMLGSVPADRICNIPVAHHPRLEGHSQYTPRKLLKLFSYLLVNHSSIPLRFMTIWGTLISVASLGYAGFVLVDVLANGSAVTGWPTLVILISFMSGTILMSMGILGEYIGRLISENARSGQSPVFEEYP</sequence>
<keyword evidence="7 8" id="KW-0472">Membrane</keyword>
<dbReference type="InterPro" id="IPR001173">
    <property type="entry name" value="Glyco_trans_2-like"/>
</dbReference>
<dbReference type="PANTHER" id="PTHR48090:SF3">
    <property type="entry name" value="UNDECAPRENYL-PHOSPHATE 4-DEOXY-4-FORMAMIDO-L-ARABINOSE TRANSFERASE"/>
    <property type="match status" value="1"/>
</dbReference>
<dbReference type="SUPFAM" id="SSF53448">
    <property type="entry name" value="Nucleotide-diphospho-sugar transferases"/>
    <property type="match status" value="1"/>
</dbReference>
<evidence type="ECO:0000313" key="10">
    <source>
        <dbReference type="EMBL" id="RFP60552.1"/>
    </source>
</evidence>
<organism evidence="10 11">
    <name type="scientific">Cognatiluteimonas weifangensis</name>
    <dbReference type="NCBI Taxonomy" id="2303539"/>
    <lineage>
        <taxon>Bacteria</taxon>
        <taxon>Pseudomonadati</taxon>
        <taxon>Pseudomonadota</taxon>
        <taxon>Gammaproteobacteria</taxon>
        <taxon>Lysobacterales</taxon>
        <taxon>Lysobacteraceae</taxon>
        <taxon>Cognatiluteimonas</taxon>
    </lineage>
</organism>
<comment type="caution">
    <text evidence="10">The sequence shown here is derived from an EMBL/GenBank/DDBJ whole genome shotgun (WGS) entry which is preliminary data.</text>
</comment>
<dbReference type="InterPro" id="IPR050256">
    <property type="entry name" value="Glycosyltransferase_2"/>
</dbReference>
<keyword evidence="11" id="KW-1185">Reference proteome</keyword>
<evidence type="ECO:0000256" key="1">
    <source>
        <dbReference type="ARBA" id="ARBA00022475"/>
    </source>
</evidence>
<keyword evidence="6 8" id="KW-1133">Transmembrane helix</keyword>
<dbReference type="OrthoDB" id="9811884at2"/>
<evidence type="ECO:0000313" key="11">
    <source>
        <dbReference type="Proteomes" id="UP000262917"/>
    </source>
</evidence>
<dbReference type="PANTHER" id="PTHR48090">
    <property type="entry name" value="UNDECAPRENYL-PHOSPHATE 4-DEOXY-4-FORMAMIDO-L-ARABINOSE TRANSFERASE-RELATED"/>
    <property type="match status" value="1"/>
</dbReference>
<evidence type="ECO:0000256" key="5">
    <source>
        <dbReference type="ARBA" id="ARBA00022985"/>
    </source>
</evidence>
<evidence type="ECO:0000256" key="7">
    <source>
        <dbReference type="ARBA" id="ARBA00023136"/>
    </source>
</evidence>
<evidence type="ECO:0000256" key="4">
    <source>
        <dbReference type="ARBA" id="ARBA00022692"/>
    </source>
</evidence>
<dbReference type="InterPro" id="IPR029044">
    <property type="entry name" value="Nucleotide-diphossugar_trans"/>
</dbReference>
<feature type="transmembrane region" description="Helical" evidence="8">
    <location>
        <begin position="232"/>
        <end position="253"/>
    </location>
</feature>
<keyword evidence="1" id="KW-1003">Cell membrane</keyword>
<evidence type="ECO:0000256" key="2">
    <source>
        <dbReference type="ARBA" id="ARBA00022676"/>
    </source>
</evidence>
<reference evidence="10 11" key="1">
    <citation type="submission" date="2018-08" db="EMBL/GenBank/DDBJ databases">
        <title>Lysobacter weifangensis sp. nov., a new member of the family 'Xanthomonadaceae', isolated from soil in a farmland.</title>
        <authorList>
            <person name="Zhao H."/>
        </authorList>
    </citation>
    <scope>NUCLEOTIDE SEQUENCE [LARGE SCALE GENOMIC DNA]</scope>
    <source>
        <strain evidence="10 11">WF-2</strain>
    </source>
</reference>
<keyword evidence="2" id="KW-0328">Glycosyltransferase</keyword>
<feature type="domain" description="Glycosyltransferase 2-like" evidence="9">
    <location>
        <begin position="6"/>
        <end position="139"/>
    </location>
</feature>
<evidence type="ECO:0000256" key="3">
    <source>
        <dbReference type="ARBA" id="ARBA00022679"/>
    </source>
</evidence>
<proteinExistence type="predicted"/>
<keyword evidence="4 8" id="KW-0812">Transmembrane</keyword>
<dbReference type="EMBL" id="QVPD01000006">
    <property type="protein sequence ID" value="RFP60552.1"/>
    <property type="molecule type" value="Genomic_DNA"/>
</dbReference>
<dbReference type="GO" id="GO:0005886">
    <property type="term" value="C:plasma membrane"/>
    <property type="evidence" value="ECO:0007669"/>
    <property type="project" value="TreeGrafter"/>
</dbReference>
<evidence type="ECO:0000256" key="8">
    <source>
        <dbReference type="SAM" id="Phobius"/>
    </source>
</evidence>
<keyword evidence="5" id="KW-0448">Lipopolysaccharide biosynthesis</keyword>
<accession>A0A372DMJ1</accession>
<dbReference type="AlphaFoldDB" id="A0A372DMJ1"/>
<dbReference type="Gene3D" id="3.90.550.10">
    <property type="entry name" value="Spore Coat Polysaccharide Biosynthesis Protein SpsA, Chain A"/>
    <property type="match status" value="1"/>
</dbReference>
<dbReference type="GO" id="GO:0099621">
    <property type="term" value="F:undecaprenyl-phosphate 4-deoxy-4-formamido-L-arabinose transferase activity"/>
    <property type="evidence" value="ECO:0007669"/>
    <property type="project" value="TreeGrafter"/>
</dbReference>
<gene>
    <name evidence="10" type="ORF">D0Y53_07600</name>
</gene>
<dbReference type="GO" id="GO:0009103">
    <property type="term" value="P:lipopolysaccharide biosynthetic process"/>
    <property type="evidence" value="ECO:0007669"/>
    <property type="project" value="UniProtKB-KW"/>
</dbReference>